<dbReference type="GO" id="GO:0006950">
    <property type="term" value="P:response to stress"/>
    <property type="evidence" value="ECO:0007669"/>
    <property type="project" value="TreeGrafter"/>
</dbReference>
<dbReference type="SMART" id="SM00347">
    <property type="entry name" value="HTH_MARR"/>
    <property type="match status" value="1"/>
</dbReference>
<comment type="caution">
    <text evidence="2">The sequence shown here is derived from an EMBL/GenBank/DDBJ whole genome shotgun (WGS) entry which is preliminary data.</text>
</comment>
<evidence type="ECO:0000313" key="2">
    <source>
        <dbReference type="EMBL" id="MVT08413.1"/>
    </source>
</evidence>
<evidence type="ECO:0000259" key="1">
    <source>
        <dbReference type="PROSITE" id="PS50995"/>
    </source>
</evidence>
<name>A0A7K1U237_9BACT</name>
<reference evidence="2 3" key="1">
    <citation type="submission" date="2019-12" db="EMBL/GenBank/DDBJ databases">
        <title>Chitinophaga sp. strain ysch24 (GDMCC 1.1355), whole genome shotgun sequence.</title>
        <authorList>
            <person name="Zhang X."/>
        </authorList>
    </citation>
    <scope>NUCLEOTIDE SEQUENCE [LARGE SCALE GENOMIC DNA]</scope>
    <source>
        <strain evidence="3">ysch24</strain>
    </source>
</reference>
<sequence length="163" mass="19414">MSIDERLQELEDKDHERWQRLTYLMRKHLDIWTHKYIKPYWKEMKLSYMPVLFNIDVQGSTAMDISRATMIRKQTVSRTIKELEEKGIVTSKINKNDRRSELLELTEKGKQLALDAQLEAKRQEEIYKGLVGEKKYAIAMEVINKIINYHESLDIGEDEYYGD</sequence>
<dbReference type="InterPro" id="IPR036388">
    <property type="entry name" value="WH-like_DNA-bd_sf"/>
</dbReference>
<keyword evidence="3" id="KW-1185">Reference proteome</keyword>
<dbReference type="PROSITE" id="PS50995">
    <property type="entry name" value="HTH_MARR_2"/>
    <property type="match status" value="1"/>
</dbReference>
<dbReference type="EMBL" id="WRXN01000003">
    <property type="protein sequence ID" value="MVT08413.1"/>
    <property type="molecule type" value="Genomic_DNA"/>
</dbReference>
<dbReference type="Proteomes" id="UP000461730">
    <property type="component" value="Unassembled WGS sequence"/>
</dbReference>
<feature type="domain" description="HTH marR-type" evidence="1">
    <location>
        <begin position="15"/>
        <end position="148"/>
    </location>
</feature>
<dbReference type="PANTHER" id="PTHR33164">
    <property type="entry name" value="TRANSCRIPTIONAL REGULATOR, MARR FAMILY"/>
    <property type="match status" value="1"/>
</dbReference>
<accession>A0A7K1U237</accession>
<gene>
    <name evidence="2" type="ORF">GO493_09105</name>
</gene>
<protein>
    <submittedName>
        <fullName evidence="2">MarR family transcriptional regulator</fullName>
    </submittedName>
</protein>
<dbReference type="Pfam" id="PF12802">
    <property type="entry name" value="MarR_2"/>
    <property type="match status" value="1"/>
</dbReference>
<dbReference type="InterPro" id="IPR000835">
    <property type="entry name" value="HTH_MarR-typ"/>
</dbReference>
<dbReference type="GO" id="GO:0003700">
    <property type="term" value="F:DNA-binding transcription factor activity"/>
    <property type="evidence" value="ECO:0007669"/>
    <property type="project" value="InterPro"/>
</dbReference>
<dbReference type="SUPFAM" id="SSF46785">
    <property type="entry name" value="Winged helix' DNA-binding domain"/>
    <property type="match status" value="1"/>
</dbReference>
<dbReference type="PANTHER" id="PTHR33164:SF43">
    <property type="entry name" value="HTH-TYPE TRANSCRIPTIONAL REPRESSOR YETL"/>
    <property type="match status" value="1"/>
</dbReference>
<dbReference type="AlphaFoldDB" id="A0A7K1U237"/>
<dbReference type="InterPro" id="IPR036390">
    <property type="entry name" value="WH_DNA-bd_sf"/>
</dbReference>
<evidence type="ECO:0000313" key="3">
    <source>
        <dbReference type="Proteomes" id="UP000461730"/>
    </source>
</evidence>
<organism evidence="2 3">
    <name type="scientific">Chitinophaga tropicalis</name>
    <dbReference type="NCBI Taxonomy" id="2683588"/>
    <lineage>
        <taxon>Bacteria</taxon>
        <taxon>Pseudomonadati</taxon>
        <taxon>Bacteroidota</taxon>
        <taxon>Chitinophagia</taxon>
        <taxon>Chitinophagales</taxon>
        <taxon>Chitinophagaceae</taxon>
        <taxon>Chitinophaga</taxon>
    </lineage>
</organism>
<dbReference type="RefSeq" id="WP_157305835.1">
    <property type="nucleotide sequence ID" value="NZ_WRXN01000003.1"/>
</dbReference>
<dbReference type="PRINTS" id="PR00598">
    <property type="entry name" value="HTHMARR"/>
</dbReference>
<dbReference type="InterPro" id="IPR039422">
    <property type="entry name" value="MarR/SlyA-like"/>
</dbReference>
<proteinExistence type="predicted"/>
<dbReference type="Gene3D" id="1.10.10.10">
    <property type="entry name" value="Winged helix-like DNA-binding domain superfamily/Winged helix DNA-binding domain"/>
    <property type="match status" value="1"/>
</dbReference>